<dbReference type="InterPro" id="IPR003154">
    <property type="entry name" value="S1/P1nuclease"/>
</dbReference>
<dbReference type="PANTHER" id="PTHR33146">
    <property type="entry name" value="ENDONUCLEASE 4"/>
    <property type="match status" value="1"/>
</dbReference>
<dbReference type="GO" id="GO:0046872">
    <property type="term" value="F:metal ion binding"/>
    <property type="evidence" value="ECO:0007669"/>
    <property type="project" value="UniProtKB-KW"/>
</dbReference>
<evidence type="ECO:0000256" key="8">
    <source>
        <dbReference type="SAM" id="SignalP"/>
    </source>
</evidence>
<feature type="region of interest" description="Disordered" evidence="7">
    <location>
        <begin position="352"/>
        <end position="374"/>
    </location>
</feature>
<gene>
    <name evidence="9" type="ORF">DB31_0735</name>
</gene>
<dbReference type="GO" id="GO:0016788">
    <property type="term" value="F:hydrolase activity, acting on ester bonds"/>
    <property type="evidence" value="ECO:0007669"/>
    <property type="project" value="InterPro"/>
</dbReference>
<evidence type="ECO:0000313" key="9">
    <source>
        <dbReference type="EMBL" id="KFE72472.1"/>
    </source>
</evidence>
<name>A0A085WXQ9_9BACT</name>
<accession>A0A085WXQ9</accession>
<dbReference type="SUPFAM" id="SSF48537">
    <property type="entry name" value="Phospholipase C/P1 nuclease"/>
    <property type="match status" value="2"/>
</dbReference>
<evidence type="ECO:0000256" key="4">
    <source>
        <dbReference type="ARBA" id="ARBA00022801"/>
    </source>
</evidence>
<reference evidence="9 10" key="1">
    <citation type="submission" date="2014-04" db="EMBL/GenBank/DDBJ databases">
        <title>Genome assembly of Hyalangium minutum DSM 14724.</title>
        <authorList>
            <person name="Sharma G."/>
            <person name="Subramanian S."/>
        </authorList>
    </citation>
    <scope>NUCLEOTIDE SEQUENCE [LARGE SCALE GENOMIC DNA]</scope>
    <source>
        <strain evidence="9 10">DSM 14724</strain>
    </source>
</reference>
<organism evidence="9 10">
    <name type="scientific">Hyalangium minutum</name>
    <dbReference type="NCBI Taxonomy" id="394096"/>
    <lineage>
        <taxon>Bacteria</taxon>
        <taxon>Pseudomonadati</taxon>
        <taxon>Myxococcota</taxon>
        <taxon>Myxococcia</taxon>
        <taxon>Myxococcales</taxon>
        <taxon>Cystobacterineae</taxon>
        <taxon>Archangiaceae</taxon>
        <taxon>Hyalangium</taxon>
    </lineage>
</organism>
<keyword evidence="4" id="KW-0378">Hydrolase</keyword>
<dbReference type="AlphaFoldDB" id="A0A085WXQ9"/>
<dbReference type="Proteomes" id="UP000028725">
    <property type="component" value="Unassembled WGS sequence"/>
</dbReference>
<dbReference type="GO" id="GO:0006308">
    <property type="term" value="P:DNA catabolic process"/>
    <property type="evidence" value="ECO:0007669"/>
    <property type="project" value="InterPro"/>
</dbReference>
<keyword evidence="5" id="KW-1015">Disulfide bond</keyword>
<dbReference type="OrthoDB" id="267579at2"/>
<dbReference type="InterPro" id="IPR008947">
    <property type="entry name" value="PLipase_C/P1_nuclease_dom_sf"/>
</dbReference>
<evidence type="ECO:0000256" key="7">
    <source>
        <dbReference type="SAM" id="MobiDB-lite"/>
    </source>
</evidence>
<comment type="caution">
    <text evidence="9">The sequence shown here is derived from an EMBL/GenBank/DDBJ whole genome shotgun (WGS) entry which is preliminary data.</text>
</comment>
<keyword evidence="10" id="KW-1185">Reference proteome</keyword>
<proteinExistence type="predicted"/>
<evidence type="ECO:0000313" key="10">
    <source>
        <dbReference type="Proteomes" id="UP000028725"/>
    </source>
</evidence>
<dbReference type="CDD" id="cd11010">
    <property type="entry name" value="S1-P1_nuclease"/>
    <property type="match status" value="1"/>
</dbReference>
<dbReference type="GO" id="GO:0003676">
    <property type="term" value="F:nucleic acid binding"/>
    <property type="evidence" value="ECO:0007669"/>
    <property type="project" value="InterPro"/>
</dbReference>
<evidence type="ECO:0000256" key="1">
    <source>
        <dbReference type="ARBA" id="ARBA00022722"/>
    </source>
</evidence>
<keyword evidence="6" id="KW-0325">Glycoprotein</keyword>
<protein>
    <submittedName>
        <fullName evidence="9">Endonuclease</fullName>
    </submittedName>
</protein>
<keyword evidence="3 9" id="KW-0255">Endonuclease</keyword>
<dbReference type="Pfam" id="PF02265">
    <property type="entry name" value="S1-P1_nuclease"/>
    <property type="match status" value="2"/>
</dbReference>
<dbReference type="STRING" id="394096.DB31_0735"/>
<evidence type="ECO:0000256" key="2">
    <source>
        <dbReference type="ARBA" id="ARBA00022723"/>
    </source>
</evidence>
<evidence type="ECO:0000256" key="3">
    <source>
        <dbReference type="ARBA" id="ARBA00022759"/>
    </source>
</evidence>
<dbReference type="GO" id="GO:0004519">
    <property type="term" value="F:endonuclease activity"/>
    <property type="evidence" value="ECO:0007669"/>
    <property type="project" value="UniProtKB-KW"/>
</dbReference>
<dbReference type="PATRIC" id="fig|394096.3.peg.727"/>
<keyword evidence="1" id="KW-0540">Nuclease</keyword>
<keyword evidence="2" id="KW-0479">Metal-binding</keyword>
<evidence type="ECO:0000256" key="6">
    <source>
        <dbReference type="ARBA" id="ARBA00023180"/>
    </source>
</evidence>
<dbReference type="RefSeq" id="WP_044181835.1">
    <property type="nucleotide sequence ID" value="NZ_JMCB01000001.1"/>
</dbReference>
<feature type="signal peptide" evidence="8">
    <location>
        <begin position="1"/>
        <end position="24"/>
    </location>
</feature>
<dbReference type="PANTHER" id="PTHR33146:SF26">
    <property type="entry name" value="ENDONUCLEASE 4"/>
    <property type="match status" value="1"/>
</dbReference>
<dbReference type="Gene3D" id="1.10.575.10">
    <property type="entry name" value="P1 Nuclease"/>
    <property type="match status" value="1"/>
</dbReference>
<dbReference type="EMBL" id="JMCB01000001">
    <property type="protein sequence ID" value="KFE72472.1"/>
    <property type="molecule type" value="Genomic_DNA"/>
</dbReference>
<evidence type="ECO:0000256" key="5">
    <source>
        <dbReference type="ARBA" id="ARBA00023157"/>
    </source>
</evidence>
<keyword evidence="8" id="KW-0732">Signal</keyword>
<feature type="chain" id="PRO_5001800128" evidence="8">
    <location>
        <begin position="25"/>
        <end position="374"/>
    </location>
</feature>
<sequence length="374" mass="42461">MKQHQAVKGFLAATLTFWASQAHAWRETGHWAACEIAYNNVSAITRARLDALMGPEFAQQCTWPDMVRGESSPWKFTAKWHFADIHDHADYFDKGVVSEEGDPVRSILIALDMLRASATPDEMKRTWVRFLGHVVGDLHQPLHVGRPDDQGGNKGYEVSWYGVSSYEYPEILRASPRAECVGSNIWFEPITGECVEAKVQQKPVNLHAVWDFHMIDQFVHHLPEVPGDSVHRHKAYAKAVSRKMPVSQWQSIVHTLPIDWMNESRIDRATAYSAVPRQTLGDVYYTQGIVVANERVLYAGLRLAYLLDRVFDPSVEQEYPAALRQREDTLRARITETHGWGPYEGIEQKFRAASSVEQKRDTNSPPAVPVQPSM</sequence>